<proteinExistence type="predicted"/>
<protein>
    <recommendedName>
        <fullName evidence="2">MAM domain-containing protein</fullName>
    </recommendedName>
</protein>
<dbReference type="PROSITE" id="PS50060">
    <property type="entry name" value="MAM_2"/>
    <property type="match status" value="1"/>
</dbReference>
<evidence type="ECO:0000256" key="1">
    <source>
        <dbReference type="SAM" id="SignalP"/>
    </source>
</evidence>
<keyword evidence="4" id="KW-1185">Reference proteome</keyword>
<reference evidence="3 4" key="1">
    <citation type="submission" date="2013-11" db="EMBL/GenBank/DDBJ databases">
        <title>Genome sequencing of Stegodyphus mimosarum.</title>
        <authorList>
            <person name="Bechsgaard J."/>
        </authorList>
    </citation>
    <scope>NUCLEOTIDE SEQUENCE [LARGE SCALE GENOMIC DNA]</scope>
</reference>
<evidence type="ECO:0000313" key="3">
    <source>
        <dbReference type="EMBL" id="KFM57504.1"/>
    </source>
</evidence>
<dbReference type="EMBL" id="KK112386">
    <property type="protein sequence ID" value="KFM57504.1"/>
    <property type="molecule type" value="Genomic_DNA"/>
</dbReference>
<organism evidence="3 4">
    <name type="scientific">Stegodyphus mimosarum</name>
    <name type="common">African social velvet spider</name>
    <dbReference type="NCBI Taxonomy" id="407821"/>
    <lineage>
        <taxon>Eukaryota</taxon>
        <taxon>Metazoa</taxon>
        <taxon>Ecdysozoa</taxon>
        <taxon>Arthropoda</taxon>
        <taxon>Chelicerata</taxon>
        <taxon>Arachnida</taxon>
        <taxon>Araneae</taxon>
        <taxon>Araneomorphae</taxon>
        <taxon>Entelegynae</taxon>
        <taxon>Eresoidea</taxon>
        <taxon>Eresidae</taxon>
        <taxon>Stegodyphus</taxon>
    </lineage>
</organism>
<dbReference type="OMA" id="SYWIGGP"/>
<feature type="domain" description="MAM" evidence="2">
    <location>
        <begin position="43"/>
        <end position="126"/>
    </location>
</feature>
<dbReference type="OrthoDB" id="10369156at2759"/>
<name>A0A087SXB5_STEMI</name>
<sequence>MNIRYIEIALLILAYSVHLLQTKKINNPLKRARRDFDLEAVPEMCDFGSVIRLTMCYWNVPENITAGTIHWRSGMGVSSYWIGGPRTDHTGADKNSGYVFYETSELAKEMELHKDASRLVSPMYNH</sequence>
<dbReference type="InterPro" id="IPR000998">
    <property type="entry name" value="MAM_dom"/>
</dbReference>
<gene>
    <name evidence="3" type="ORF">X975_04627</name>
</gene>
<dbReference type="Gene3D" id="2.60.120.200">
    <property type="match status" value="1"/>
</dbReference>
<keyword evidence="1" id="KW-0732">Signal</keyword>
<dbReference type="Proteomes" id="UP000054359">
    <property type="component" value="Unassembled WGS sequence"/>
</dbReference>
<accession>A0A087SXB5</accession>
<feature type="signal peptide" evidence="1">
    <location>
        <begin position="1"/>
        <end position="22"/>
    </location>
</feature>
<feature type="non-terminal residue" evidence="3">
    <location>
        <position position="126"/>
    </location>
</feature>
<evidence type="ECO:0000259" key="2">
    <source>
        <dbReference type="PROSITE" id="PS50060"/>
    </source>
</evidence>
<feature type="chain" id="PRO_5001829107" description="MAM domain-containing protein" evidence="1">
    <location>
        <begin position="23"/>
        <end position="126"/>
    </location>
</feature>
<dbReference type="GO" id="GO:0016020">
    <property type="term" value="C:membrane"/>
    <property type="evidence" value="ECO:0007669"/>
    <property type="project" value="InterPro"/>
</dbReference>
<evidence type="ECO:0000313" key="4">
    <source>
        <dbReference type="Proteomes" id="UP000054359"/>
    </source>
</evidence>
<dbReference type="AlphaFoldDB" id="A0A087SXB5"/>